<dbReference type="EC" id="2.7.10.2" evidence="4"/>
<dbReference type="InterPro" id="IPR025669">
    <property type="entry name" value="AAA_dom"/>
</dbReference>
<dbReference type="Proteomes" id="UP000095517">
    <property type="component" value="Unassembled WGS sequence"/>
</dbReference>
<comment type="similarity">
    <text evidence="3">Belongs to the etk/wzc family.</text>
</comment>
<evidence type="ECO:0000256" key="2">
    <source>
        <dbReference type="ARBA" id="ARBA00007316"/>
    </source>
</evidence>
<keyword evidence="14" id="KW-0829">Tyrosine-protein kinase</keyword>
<dbReference type="GO" id="GO:0005524">
    <property type="term" value="F:ATP binding"/>
    <property type="evidence" value="ECO:0007669"/>
    <property type="project" value="UniProtKB-KW"/>
</dbReference>
<dbReference type="NCBIfam" id="TIGR01007">
    <property type="entry name" value="eps_fam"/>
    <property type="match status" value="1"/>
</dbReference>
<dbReference type="RefSeq" id="WP_055278741.1">
    <property type="nucleotide sequence ID" value="NZ_CABIXA010000006.1"/>
</dbReference>
<comment type="subcellular location">
    <subcellularLocation>
        <location evidence="1">Cell inner membrane</location>
        <topology evidence="1">Multi-pass membrane protein</topology>
    </subcellularLocation>
</comment>
<dbReference type="Gene3D" id="3.40.50.300">
    <property type="entry name" value="P-loop containing nucleotide triphosphate hydrolases"/>
    <property type="match status" value="1"/>
</dbReference>
<accession>A0A174CCX9</accession>
<dbReference type="InterPro" id="IPR003856">
    <property type="entry name" value="LPS_length_determ_N"/>
</dbReference>
<dbReference type="Pfam" id="PF02706">
    <property type="entry name" value="Wzz"/>
    <property type="match status" value="1"/>
</dbReference>
<organism evidence="20 21">
    <name type="scientific">Bacteroides finegoldii</name>
    <dbReference type="NCBI Taxonomy" id="338188"/>
    <lineage>
        <taxon>Bacteria</taxon>
        <taxon>Pseudomonadati</taxon>
        <taxon>Bacteroidota</taxon>
        <taxon>Bacteroidia</taxon>
        <taxon>Bacteroidales</taxon>
        <taxon>Bacteroidaceae</taxon>
        <taxon>Bacteroides</taxon>
    </lineage>
</organism>
<dbReference type="CDD" id="cd05387">
    <property type="entry name" value="BY-kinase"/>
    <property type="match status" value="1"/>
</dbReference>
<dbReference type="GO" id="GO:0042802">
    <property type="term" value="F:identical protein binding"/>
    <property type="evidence" value="ECO:0007669"/>
    <property type="project" value="UniProtKB-ARBA"/>
</dbReference>
<name>A0A174CCX9_9BACE</name>
<keyword evidence="12 16" id="KW-1133">Transmembrane helix</keyword>
<dbReference type="EMBL" id="CYZH01000006">
    <property type="protein sequence ID" value="CUO09810.1"/>
    <property type="molecule type" value="Genomic_DNA"/>
</dbReference>
<dbReference type="GO" id="GO:0005886">
    <property type="term" value="C:plasma membrane"/>
    <property type="evidence" value="ECO:0007669"/>
    <property type="project" value="UniProtKB-SubCell"/>
</dbReference>
<dbReference type="PANTHER" id="PTHR32309">
    <property type="entry name" value="TYROSINE-PROTEIN KINASE"/>
    <property type="match status" value="1"/>
</dbReference>
<evidence type="ECO:0000256" key="6">
    <source>
        <dbReference type="ARBA" id="ARBA00022519"/>
    </source>
</evidence>
<keyword evidence="9" id="KW-0547">Nucleotide-binding</keyword>
<dbReference type="PANTHER" id="PTHR32309:SF13">
    <property type="entry name" value="FERRIC ENTEROBACTIN TRANSPORT PROTEIN FEPE"/>
    <property type="match status" value="1"/>
</dbReference>
<dbReference type="Pfam" id="PF13807">
    <property type="entry name" value="GNVR"/>
    <property type="match status" value="1"/>
</dbReference>
<evidence type="ECO:0000256" key="15">
    <source>
        <dbReference type="ARBA" id="ARBA00051245"/>
    </source>
</evidence>
<evidence type="ECO:0000256" key="1">
    <source>
        <dbReference type="ARBA" id="ARBA00004429"/>
    </source>
</evidence>
<dbReference type="InterPro" id="IPR005702">
    <property type="entry name" value="Wzc-like_C"/>
</dbReference>
<feature type="domain" description="Polysaccharide chain length determinant N-terminal" evidence="17">
    <location>
        <begin position="15"/>
        <end position="113"/>
    </location>
</feature>
<evidence type="ECO:0000313" key="21">
    <source>
        <dbReference type="Proteomes" id="UP000095517"/>
    </source>
</evidence>
<evidence type="ECO:0000313" key="20">
    <source>
        <dbReference type="EMBL" id="CUO09810.1"/>
    </source>
</evidence>
<feature type="transmembrane region" description="Helical" evidence="16">
    <location>
        <begin position="508"/>
        <end position="527"/>
    </location>
</feature>
<evidence type="ECO:0000256" key="3">
    <source>
        <dbReference type="ARBA" id="ARBA00008883"/>
    </source>
</evidence>
<dbReference type="InterPro" id="IPR050445">
    <property type="entry name" value="Bact_polysacc_biosynth/exp"/>
</dbReference>
<keyword evidence="13 16" id="KW-0472">Membrane</keyword>
<evidence type="ECO:0000256" key="8">
    <source>
        <dbReference type="ARBA" id="ARBA00022692"/>
    </source>
</evidence>
<evidence type="ECO:0000256" key="12">
    <source>
        <dbReference type="ARBA" id="ARBA00022989"/>
    </source>
</evidence>
<comment type="catalytic activity">
    <reaction evidence="15">
        <text>L-tyrosyl-[protein] + ATP = O-phospho-L-tyrosyl-[protein] + ADP + H(+)</text>
        <dbReference type="Rhea" id="RHEA:10596"/>
        <dbReference type="Rhea" id="RHEA-COMP:10136"/>
        <dbReference type="Rhea" id="RHEA-COMP:20101"/>
        <dbReference type="ChEBI" id="CHEBI:15378"/>
        <dbReference type="ChEBI" id="CHEBI:30616"/>
        <dbReference type="ChEBI" id="CHEBI:46858"/>
        <dbReference type="ChEBI" id="CHEBI:61978"/>
        <dbReference type="ChEBI" id="CHEBI:456216"/>
        <dbReference type="EC" id="2.7.10.2"/>
    </reaction>
</comment>
<evidence type="ECO:0000256" key="13">
    <source>
        <dbReference type="ARBA" id="ARBA00023136"/>
    </source>
</evidence>
<evidence type="ECO:0000259" key="17">
    <source>
        <dbReference type="Pfam" id="PF02706"/>
    </source>
</evidence>
<evidence type="ECO:0000256" key="9">
    <source>
        <dbReference type="ARBA" id="ARBA00022741"/>
    </source>
</evidence>
<keyword evidence="5" id="KW-1003">Cell membrane</keyword>
<feature type="domain" description="Tyrosine-protein kinase G-rich" evidence="19">
    <location>
        <begin position="450"/>
        <end position="524"/>
    </location>
</feature>
<keyword evidence="6" id="KW-0997">Cell inner membrane</keyword>
<evidence type="ECO:0000256" key="4">
    <source>
        <dbReference type="ARBA" id="ARBA00011903"/>
    </source>
</evidence>
<keyword evidence="8 16" id="KW-0812">Transmembrane</keyword>
<proteinExistence type="inferred from homology"/>
<keyword evidence="7 20" id="KW-0808">Transferase</keyword>
<evidence type="ECO:0000256" key="16">
    <source>
        <dbReference type="SAM" id="Phobius"/>
    </source>
</evidence>
<protein>
    <recommendedName>
        <fullName evidence="4">non-specific protein-tyrosine kinase</fullName>
        <ecNumber evidence="4">2.7.10.2</ecNumber>
    </recommendedName>
</protein>
<reference evidence="20 21" key="1">
    <citation type="submission" date="2015-09" db="EMBL/GenBank/DDBJ databases">
        <authorList>
            <consortium name="Pathogen Informatics"/>
        </authorList>
    </citation>
    <scope>NUCLEOTIDE SEQUENCE [LARGE SCALE GENOMIC DNA]</scope>
    <source>
        <strain evidence="20 21">2789STDY5608840</strain>
    </source>
</reference>
<evidence type="ECO:0000256" key="11">
    <source>
        <dbReference type="ARBA" id="ARBA00022840"/>
    </source>
</evidence>
<evidence type="ECO:0000256" key="10">
    <source>
        <dbReference type="ARBA" id="ARBA00022777"/>
    </source>
</evidence>
<evidence type="ECO:0000256" key="14">
    <source>
        <dbReference type="ARBA" id="ARBA00023137"/>
    </source>
</evidence>
<comment type="similarity">
    <text evidence="2">Belongs to the CpsD/CapB family.</text>
</comment>
<keyword evidence="11" id="KW-0067">ATP-binding</keyword>
<dbReference type="FunFam" id="3.40.50.300:FF:000527">
    <property type="entry name" value="Tyrosine-protein kinase etk"/>
    <property type="match status" value="1"/>
</dbReference>
<sequence>MVEERKEKTGVQSEEQINIQEILFRYLIHWPWFVVSVIVCVALAWGYLRLTTPVYNISATVLIKDEKKGGGANMSSELEKMGLNGFVSSSSNIENEIEVLKSRTLAREVVSSLGLFVTYMDEDKFPNKELYRTSPVLVSLTPQEADRLPQTMEIDMLLQPAGAMDVQVKVGKKEYRKHLEKLPAVFPTDEGTVAFFANNDTLSSLRPESVTTERHITAYINRPFAVAKGYAGSLLITPTSKATSVVTVSLKNSNTQRGKDYIDKLLEMYNINANNDKNEVAQRTAEFIDERIDIISKELGSTERDLENFKRSAGITDLTSEAQIALTGNAEYEKKRVENQTQINLVMDLKKYLQGSGYEVLPANVGLQDAGVAGAIDRYNEMVAERKRLLRTSTESNPAIVNLTTSIRAMRSNIQTTLDATLKGLEITKADLIREASRYSRRISDAPTQERQFVSIARQQEIKSGLYLMLLQKREENAIVLAAIANNAKIIDEAQADSTPISPKRMTIYLAALVFGIGIPVGVIYLIGLTKFKIEGRADVEKLTSLPVVGDIPLADEKMGAIAVFENQNNLMSETFRNVRTNLQFMLENGKNVILVTSTVSGEGKSFISANLAISLSLLGKKVVIVGLDIRKPGLNKVFNLPKKEYGITQFLTNSTVNLMDLVHHSDINKNLYILPGGTVPPNPTELLARDGLEKAVEILRKNFDYVILDTAPVGMVTDTLLIGRVADLSVYVCRADYTRKTEFTLINELAENNKLPNLCIAINGLDLQKKKYGYYYGYGKYGKYYGYGKHYGYGEHKIE</sequence>
<dbReference type="STRING" id="338188.ERS852397_01354"/>
<evidence type="ECO:0000256" key="5">
    <source>
        <dbReference type="ARBA" id="ARBA00022475"/>
    </source>
</evidence>
<dbReference type="InterPro" id="IPR027417">
    <property type="entry name" value="P-loop_NTPase"/>
</dbReference>
<evidence type="ECO:0000256" key="7">
    <source>
        <dbReference type="ARBA" id="ARBA00022679"/>
    </source>
</evidence>
<gene>
    <name evidence="20" type="primary">ptk_1</name>
    <name evidence="20" type="ORF">ERS852397_01354</name>
</gene>
<evidence type="ECO:0000259" key="19">
    <source>
        <dbReference type="Pfam" id="PF13807"/>
    </source>
</evidence>
<feature type="domain" description="AAA" evidence="18">
    <location>
        <begin position="593"/>
        <end position="722"/>
    </location>
</feature>
<evidence type="ECO:0000259" key="18">
    <source>
        <dbReference type="Pfam" id="PF13614"/>
    </source>
</evidence>
<keyword evidence="10" id="KW-0418">Kinase</keyword>
<feature type="transmembrane region" description="Helical" evidence="16">
    <location>
        <begin position="26"/>
        <end position="48"/>
    </location>
</feature>
<dbReference type="Pfam" id="PF13614">
    <property type="entry name" value="AAA_31"/>
    <property type="match status" value="1"/>
</dbReference>
<dbReference type="AlphaFoldDB" id="A0A174CCX9"/>
<dbReference type="InterPro" id="IPR032807">
    <property type="entry name" value="GNVR"/>
</dbReference>
<dbReference type="GO" id="GO:0004715">
    <property type="term" value="F:non-membrane spanning protein tyrosine kinase activity"/>
    <property type="evidence" value="ECO:0007669"/>
    <property type="project" value="UniProtKB-EC"/>
</dbReference>
<dbReference type="SUPFAM" id="SSF52540">
    <property type="entry name" value="P-loop containing nucleoside triphosphate hydrolases"/>
    <property type="match status" value="1"/>
</dbReference>